<proteinExistence type="predicted"/>
<sequence length="119" mass="13676">MSVVNYDSNYYAAYLLLFEIADKNNSSLKKIVFEELKRLNPSLNIKYKAPKSNRKKITKNQKSNSSILTIPYIKLLVQQGKTLQAKKSLKTILDTTKNKKQINEAKRILKSLNKGKNTK</sequence>
<name>A0A381PMK0_9ZZZZ</name>
<dbReference type="AlphaFoldDB" id="A0A381PMK0"/>
<organism evidence="1">
    <name type="scientific">marine metagenome</name>
    <dbReference type="NCBI Taxonomy" id="408172"/>
    <lineage>
        <taxon>unclassified sequences</taxon>
        <taxon>metagenomes</taxon>
        <taxon>ecological metagenomes</taxon>
    </lineage>
</organism>
<protein>
    <submittedName>
        <fullName evidence="1">Uncharacterized protein</fullName>
    </submittedName>
</protein>
<evidence type="ECO:0000313" key="1">
    <source>
        <dbReference type="EMBL" id="SUZ68235.1"/>
    </source>
</evidence>
<gene>
    <name evidence="1" type="ORF">METZ01_LOCUS21089</name>
</gene>
<accession>A0A381PMK0</accession>
<dbReference type="EMBL" id="UINC01001034">
    <property type="protein sequence ID" value="SUZ68235.1"/>
    <property type="molecule type" value="Genomic_DNA"/>
</dbReference>
<reference evidence="1" key="1">
    <citation type="submission" date="2018-05" db="EMBL/GenBank/DDBJ databases">
        <authorList>
            <person name="Lanie J.A."/>
            <person name="Ng W.-L."/>
            <person name="Kazmierczak K.M."/>
            <person name="Andrzejewski T.M."/>
            <person name="Davidsen T.M."/>
            <person name="Wayne K.J."/>
            <person name="Tettelin H."/>
            <person name="Glass J.I."/>
            <person name="Rusch D."/>
            <person name="Podicherti R."/>
            <person name="Tsui H.-C.T."/>
            <person name="Winkler M.E."/>
        </authorList>
    </citation>
    <scope>NUCLEOTIDE SEQUENCE</scope>
</reference>